<evidence type="ECO:0000256" key="2">
    <source>
        <dbReference type="ARBA" id="ARBA00022670"/>
    </source>
</evidence>
<name>W4K241_HETIT</name>
<organism evidence="8 9">
    <name type="scientific">Heterobasidion irregulare (strain TC 32-1)</name>
    <dbReference type="NCBI Taxonomy" id="747525"/>
    <lineage>
        <taxon>Eukaryota</taxon>
        <taxon>Fungi</taxon>
        <taxon>Dikarya</taxon>
        <taxon>Basidiomycota</taxon>
        <taxon>Agaricomycotina</taxon>
        <taxon>Agaricomycetes</taxon>
        <taxon>Russulales</taxon>
        <taxon>Bondarzewiaceae</taxon>
        <taxon>Heterobasidion</taxon>
        <taxon>Heterobasidion annosum species complex</taxon>
    </lineage>
</organism>
<evidence type="ECO:0000256" key="4">
    <source>
        <dbReference type="ARBA" id="ARBA00022801"/>
    </source>
</evidence>
<dbReference type="Proteomes" id="UP000030671">
    <property type="component" value="Unassembled WGS sequence"/>
</dbReference>
<evidence type="ECO:0000313" key="8">
    <source>
        <dbReference type="EMBL" id="ETW79867.1"/>
    </source>
</evidence>
<sequence length="252" mass="28209">RSQADDIQHLHGYPALGQQVGEWIDRSRFVPRYNVAPRSQAPVLRRREAAASEGADKLVLHTMKWGLVPHWSKSESKTLNTINARSESLVEGGGMWGSIKSRKRCVVPAQGYYEWQKKGTERVPHFTRHKTGKLMLLAGLYDTAAVEGRSPDPLWTFTVVTTAASKELAWLHDRQPVILTSEADIHAWLDTRSQTWTAALNTLLDPYHDAASPLECYPVPKEVGKVGAESSTFVEPISRRKDGLEALFAKQQ</sequence>
<keyword evidence="3" id="KW-0227">DNA damage</keyword>
<dbReference type="STRING" id="747525.W4K241"/>
<dbReference type="InterPro" id="IPR036590">
    <property type="entry name" value="SRAP-like"/>
</dbReference>
<dbReference type="InterPro" id="IPR003738">
    <property type="entry name" value="SRAP"/>
</dbReference>
<keyword evidence="7" id="KW-0456">Lyase</keyword>
<evidence type="ECO:0000313" key="9">
    <source>
        <dbReference type="Proteomes" id="UP000030671"/>
    </source>
</evidence>
<dbReference type="Pfam" id="PF02586">
    <property type="entry name" value="SRAP"/>
    <property type="match status" value="1"/>
</dbReference>
<accession>W4K241</accession>
<evidence type="ECO:0008006" key="10">
    <source>
        <dbReference type="Google" id="ProtNLM"/>
    </source>
</evidence>
<dbReference type="Gene3D" id="3.90.1680.10">
    <property type="entry name" value="SOS response associated peptidase-like"/>
    <property type="match status" value="1"/>
</dbReference>
<feature type="non-terminal residue" evidence="8">
    <location>
        <position position="252"/>
    </location>
</feature>
<dbReference type="InParanoid" id="W4K241"/>
<dbReference type="GO" id="GO:0008233">
    <property type="term" value="F:peptidase activity"/>
    <property type="evidence" value="ECO:0007669"/>
    <property type="project" value="UniProtKB-KW"/>
</dbReference>
<evidence type="ECO:0000256" key="6">
    <source>
        <dbReference type="ARBA" id="ARBA00023125"/>
    </source>
</evidence>
<dbReference type="GO" id="GO:0016829">
    <property type="term" value="F:lyase activity"/>
    <property type="evidence" value="ECO:0007669"/>
    <property type="project" value="UniProtKB-KW"/>
</dbReference>
<keyword evidence="6" id="KW-0238">DNA-binding</keyword>
<dbReference type="PANTHER" id="PTHR13604">
    <property type="entry name" value="DC12-RELATED"/>
    <property type="match status" value="1"/>
</dbReference>
<comment type="similarity">
    <text evidence="1">Belongs to the SOS response-associated peptidase family.</text>
</comment>
<dbReference type="GeneID" id="20669110"/>
<feature type="non-terminal residue" evidence="8">
    <location>
        <position position="1"/>
    </location>
</feature>
<dbReference type="OrthoDB" id="2111841at2759"/>
<evidence type="ECO:0000256" key="3">
    <source>
        <dbReference type="ARBA" id="ARBA00022763"/>
    </source>
</evidence>
<reference evidence="8 9" key="1">
    <citation type="journal article" date="2012" name="New Phytol.">
        <title>Insight into trade-off between wood decay and parasitism from the genome of a fungal forest pathogen.</title>
        <authorList>
            <person name="Olson A."/>
            <person name="Aerts A."/>
            <person name="Asiegbu F."/>
            <person name="Belbahri L."/>
            <person name="Bouzid O."/>
            <person name="Broberg A."/>
            <person name="Canback B."/>
            <person name="Coutinho P.M."/>
            <person name="Cullen D."/>
            <person name="Dalman K."/>
            <person name="Deflorio G."/>
            <person name="van Diepen L.T."/>
            <person name="Dunand C."/>
            <person name="Duplessis S."/>
            <person name="Durling M."/>
            <person name="Gonthier P."/>
            <person name="Grimwood J."/>
            <person name="Fossdal C.G."/>
            <person name="Hansson D."/>
            <person name="Henrissat B."/>
            <person name="Hietala A."/>
            <person name="Himmelstrand K."/>
            <person name="Hoffmeister D."/>
            <person name="Hogberg N."/>
            <person name="James T.Y."/>
            <person name="Karlsson M."/>
            <person name="Kohler A."/>
            <person name="Kues U."/>
            <person name="Lee Y.H."/>
            <person name="Lin Y.C."/>
            <person name="Lind M."/>
            <person name="Lindquist E."/>
            <person name="Lombard V."/>
            <person name="Lucas S."/>
            <person name="Lunden K."/>
            <person name="Morin E."/>
            <person name="Murat C."/>
            <person name="Park J."/>
            <person name="Raffaello T."/>
            <person name="Rouze P."/>
            <person name="Salamov A."/>
            <person name="Schmutz J."/>
            <person name="Solheim H."/>
            <person name="Stahlberg J."/>
            <person name="Velez H."/>
            <person name="de Vries R.P."/>
            <person name="Wiebenga A."/>
            <person name="Woodward S."/>
            <person name="Yakovlev I."/>
            <person name="Garbelotto M."/>
            <person name="Martin F."/>
            <person name="Grigoriev I.V."/>
            <person name="Stenlid J."/>
        </authorList>
    </citation>
    <scope>NUCLEOTIDE SEQUENCE [LARGE SCALE GENOMIC DNA]</scope>
    <source>
        <strain evidence="8 9">TC 32-1</strain>
    </source>
</reference>
<keyword evidence="2" id="KW-0645">Protease</keyword>
<evidence type="ECO:0000256" key="5">
    <source>
        <dbReference type="ARBA" id="ARBA00023124"/>
    </source>
</evidence>
<gene>
    <name evidence="8" type="ORF">HETIRDRAFT_246223</name>
</gene>
<keyword evidence="9" id="KW-1185">Reference proteome</keyword>
<dbReference type="HOGENOM" id="CLU_035990_0_2_1"/>
<dbReference type="KEGG" id="hir:HETIRDRAFT_246223"/>
<dbReference type="AlphaFoldDB" id="W4K241"/>
<dbReference type="GO" id="GO:0006508">
    <property type="term" value="P:proteolysis"/>
    <property type="evidence" value="ECO:0007669"/>
    <property type="project" value="UniProtKB-KW"/>
</dbReference>
<dbReference type="GO" id="GO:0106300">
    <property type="term" value="P:protein-DNA covalent cross-linking repair"/>
    <property type="evidence" value="ECO:0007669"/>
    <property type="project" value="InterPro"/>
</dbReference>
<keyword evidence="5" id="KW-0190">Covalent protein-DNA linkage</keyword>
<protein>
    <recommendedName>
        <fullName evidence="10">Abasic site processing protein</fullName>
    </recommendedName>
</protein>
<evidence type="ECO:0000256" key="7">
    <source>
        <dbReference type="ARBA" id="ARBA00023239"/>
    </source>
</evidence>
<dbReference type="SUPFAM" id="SSF143081">
    <property type="entry name" value="BB1717-like"/>
    <property type="match status" value="1"/>
</dbReference>
<keyword evidence="4" id="KW-0378">Hydrolase</keyword>
<dbReference type="EMBL" id="KI925460">
    <property type="protein sequence ID" value="ETW79867.1"/>
    <property type="molecule type" value="Genomic_DNA"/>
</dbReference>
<dbReference type="eggNOG" id="KOG2618">
    <property type="taxonomic scope" value="Eukaryota"/>
</dbReference>
<dbReference type="PANTHER" id="PTHR13604:SF0">
    <property type="entry name" value="ABASIC SITE PROCESSING PROTEIN HMCES"/>
    <property type="match status" value="1"/>
</dbReference>
<dbReference type="GO" id="GO:0003697">
    <property type="term" value="F:single-stranded DNA binding"/>
    <property type="evidence" value="ECO:0007669"/>
    <property type="project" value="InterPro"/>
</dbReference>
<evidence type="ECO:0000256" key="1">
    <source>
        <dbReference type="ARBA" id="ARBA00008136"/>
    </source>
</evidence>
<dbReference type="RefSeq" id="XP_009548406.1">
    <property type="nucleotide sequence ID" value="XM_009550111.1"/>
</dbReference>
<proteinExistence type="inferred from homology"/>